<dbReference type="SMART" id="SM00325">
    <property type="entry name" value="RhoGEF"/>
    <property type="match status" value="1"/>
</dbReference>
<name>A0A835ZRG8_SHEEP</name>
<dbReference type="FunFam" id="2.30.29.30:FF:000078">
    <property type="entry name" value="Guanine nucleotide exchange factor DBS"/>
    <property type="match status" value="1"/>
</dbReference>
<dbReference type="PROSITE" id="PS00741">
    <property type="entry name" value="DH_1"/>
    <property type="match status" value="1"/>
</dbReference>
<proteinExistence type="inferred from homology"/>
<dbReference type="CDD" id="cd00176">
    <property type="entry name" value="SPEC"/>
    <property type="match status" value="1"/>
</dbReference>
<dbReference type="GO" id="GO:0005737">
    <property type="term" value="C:cytoplasm"/>
    <property type="evidence" value="ECO:0007669"/>
    <property type="project" value="TreeGrafter"/>
</dbReference>
<sequence length="1104" mass="126339">MAAAAGSRYHLGTDPGHAPGIPEPRTLAPSVSTWELPRNREGGALVQATQDIPLQVDMSMALRRVRISDKYSKSYFSLLQAASVAIGCGVSSSIPLGSSVLAGFCRLSIVAERSKEKKVGLASVDADLRDPQSSFLHAKKSPVCFRLFSNVPIVSLPFSFVTEDEVLLCVKDVSHFLMQDIAFLSGGRGKDDAWIITFPENCNFKCIPEEVIAKVLTYLTFIARQNGSDSRFTIILDRRLDTWSSLKISLQKISSSFPGNLHLVLVLRPTSFLQRTFTDIGFRFSQEEFMLKLPVVMLSSVSDLLTYIDDKQLTTELGGTLQYSHSEWITFRNAIENFALTVKDTAQMLQSFGTELAETELPGDIPGIEEILAIRAERYHLLKKDITAVTKEGKILLTNLELPDAEGAVSSKLENHQQTSGDWQTINKLLTQVHDMEIAFDGFWEKHQLKMEQYLQLWKFEQDFQELVSEAELILNQQAELADVTGTIAQVKQKIKKLENLDENSQDLLAKARFVIIHGHRLAASHHYALDLICQRCSELRYLSDILVNEIRNKRIQLNRTFKMHKLLQQARQCCDEGECLLANQEIDKFQSKEDAQKALQDIENFLEMALPFINYDPETLQYEFDIILSPELKVQMQTIQLKLENIRSIFENQQAGFRNLTDKHLSCPLDFTPSVLFSSLSHVLNELIQTERAYVRELFTVLLGYRAEMDNPEMFVLMPPLLRSKRDVLFGNMAEIYEFHNNIFMSSLENCVDAPERVGPCFLERKDDFQMYAKYCQNKPRSEAIWKKYSECAFFQECQRKLKHRLGLDSYLLKPVQRITKYQLLLKELLKYSKDCVGSVELKEALDTMLDLLKSVNDLMHQTAINGYIGNLNELGKMIMQGAFSVWIGHKKGTTKMKDFARFKPMQRHLFLYEKAIIFCKRRVESGEGGDRYPSYSFKHCLKMDELGITEYVKGDNRKFEIWNAGKEEVYIVQASNIDMKMMWLKEIRNILLKQQELLTVKKREQHNQLTEKTHLSSQQNDEGQQGAFIGAEEPELEHISTMVKVGESITSIQAEANTVWTEMSSPAKVSDEPEKWSSNYFYSSYDGHEEERPLMVSNDILR</sequence>
<dbReference type="CDD" id="cd00170">
    <property type="entry name" value="SEC14"/>
    <property type="match status" value="1"/>
</dbReference>
<dbReference type="PROSITE" id="PS50010">
    <property type="entry name" value="DH_2"/>
    <property type="match status" value="1"/>
</dbReference>
<dbReference type="GO" id="GO:0005085">
    <property type="term" value="F:guanyl-nucleotide exchange factor activity"/>
    <property type="evidence" value="ECO:0007669"/>
    <property type="project" value="UniProtKB-KW"/>
</dbReference>
<dbReference type="PROSITE" id="PS50191">
    <property type="entry name" value="CRAL_TRIO"/>
    <property type="match status" value="1"/>
</dbReference>
<dbReference type="InterPro" id="IPR036865">
    <property type="entry name" value="CRAL-TRIO_dom_sf"/>
</dbReference>
<feature type="domain" description="PH" evidence="6">
    <location>
        <begin position="872"/>
        <end position="994"/>
    </location>
</feature>
<dbReference type="SUPFAM" id="SSF52087">
    <property type="entry name" value="CRAL/TRIO domain"/>
    <property type="match status" value="1"/>
</dbReference>
<dbReference type="SUPFAM" id="SSF46966">
    <property type="entry name" value="Spectrin repeat"/>
    <property type="match status" value="1"/>
</dbReference>
<dbReference type="SMART" id="SM00233">
    <property type="entry name" value="PH"/>
    <property type="match status" value="1"/>
</dbReference>
<evidence type="ECO:0000256" key="1">
    <source>
        <dbReference type="ARBA" id="ARBA00022553"/>
    </source>
</evidence>
<dbReference type="SUPFAM" id="SSF48065">
    <property type="entry name" value="DBL homology domain (DH-domain)"/>
    <property type="match status" value="1"/>
</dbReference>
<evidence type="ECO:0000259" key="8">
    <source>
        <dbReference type="PROSITE" id="PS50191"/>
    </source>
</evidence>
<dbReference type="Gene3D" id="1.20.58.60">
    <property type="match status" value="1"/>
</dbReference>
<dbReference type="InterPro" id="IPR000219">
    <property type="entry name" value="DH_dom"/>
</dbReference>
<dbReference type="Pfam" id="PF22697">
    <property type="entry name" value="SOS1_NGEF_PH"/>
    <property type="match status" value="1"/>
</dbReference>
<dbReference type="Pfam" id="PF00621">
    <property type="entry name" value="RhoGEF"/>
    <property type="match status" value="1"/>
</dbReference>
<evidence type="ECO:0008006" key="11">
    <source>
        <dbReference type="Google" id="ProtNLM"/>
    </source>
</evidence>
<dbReference type="PROSITE" id="PS50003">
    <property type="entry name" value="PH_DOMAIN"/>
    <property type="match status" value="1"/>
</dbReference>
<dbReference type="PANTHER" id="PTHR22826">
    <property type="entry name" value="RHO GUANINE EXCHANGE FACTOR-RELATED"/>
    <property type="match status" value="1"/>
</dbReference>
<accession>A0A835ZRG8</accession>
<gene>
    <name evidence="9" type="ORF">JEQ12_020329</name>
</gene>
<evidence type="ECO:0000313" key="10">
    <source>
        <dbReference type="Proteomes" id="UP000664991"/>
    </source>
</evidence>
<organism evidence="9 10">
    <name type="scientific">Ovis aries</name>
    <name type="common">Sheep</name>
    <dbReference type="NCBI Taxonomy" id="9940"/>
    <lineage>
        <taxon>Eukaryota</taxon>
        <taxon>Metazoa</taxon>
        <taxon>Chordata</taxon>
        <taxon>Craniata</taxon>
        <taxon>Vertebrata</taxon>
        <taxon>Euteleostomi</taxon>
        <taxon>Mammalia</taxon>
        <taxon>Eutheria</taxon>
        <taxon>Laurasiatheria</taxon>
        <taxon>Artiodactyla</taxon>
        <taxon>Ruminantia</taxon>
        <taxon>Pecora</taxon>
        <taxon>Bovidae</taxon>
        <taxon>Caprinae</taxon>
        <taxon>Ovis</taxon>
    </lineage>
</organism>
<dbReference type="SUPFAM" id="SSF50729">
    <property type="entry name" value="PH domain-like"/>
    <property type="match status" value="1"/>
</dbReference>
<dbReference type="CDD" id="cd00160">
    <property type="entry name" value="RhoGEF"/>
    <property type="match status" value="1"/>
</dbReference>
<dbReference type="EMBL" id="JAEMGP010000027">
    <property type="protein sequence ID" value="KAG5193968.1"/>
    <property type="molecule type" value="Genomic_DNA"/>
</dbReference>
<protein>
    <recommendedName>
        <fullName evidence="11">Proto-oncogene DBL</fullName>
    </recommendedName>
</protein>
<dbReference type="Pfam" id="PF13716">
    <property type="entry name" value="CRAL_TRIO_2"/>
    <property type="match status" value="1"/>
</dbReference>
<dbReference type="AlphaFoldDB" id="A0A835ZRG8"/>
<evidence type="ECO:0000259" key="7">
    <source>
        <dbReference type="PROSITE" id="PS50010"/>
    </source>
</evidence>
<feature type="domain" description="CRAL-TRIO" evidence="8">
    <location>
        <begin position="232"/>
        <end position="325"/>
    </location>
</feature>
<dbReference type="InterPro" id="IPR001331">
    <property type="entry name" value="GDS_CDC24_CS"/>
</dbReference>
<dbReference type="SMART" id="SM00516">
    <property type="entry name" value="SEC14"/>
    <property type="match status" value="1"/>
</dbReference>
<dbReference type="GO" id="GO:0016358">
    <property type="term" value="P:dendrite development"/>
    <property type="evidence" value="ECO:0007669"/>
    <property type="project" value="TreeGrafter"/>
</dbReference>
<dbReference type="InterPro" id="IPR035899">
    <property type="entry name" value="DBL_dom_sf"/>
</dbReference>
<dbReference type="InterPro" id="IPR001251">
    <property type="entry name" value="CRAL-TRIO_dom"/>
</dbReference>
<dbReference type="InterPro" id="IPR051336">
    <property type="entry name" value="RhoGEF_Guanine_NuclExch_SF"/>
</dbReference>
<reference evidence="9 10" key="1">
    <citation type="submission" date="2020-12" db="EMBL/GenBank/DDBJ databases">
        <title>De novo assembly of Tibetan sheep genome.</title>
        <authorList>
            <person name="Li X."/>
        </authorList>
    </citation>
    <scope>NUCLEOTIDE SEQUENCE [LARGE SCALE GENOMIC DNA]</scope>
    <source>
        <tissue evidence="9">Heart</tissue>
    </source>
</reference>
<dbReference type="Pfam" id="PF23289">
    <property type="entry name" value="Spectrin_5"/>
    <property type="match status" value="1"/>
</dbReference>
<keyword evidence="1" id="KW-0597">Phosphoprotein</keyword>
<evidence type="ECO:0000256" key="2">
    <source>
        <dbReference type="ARBA" id="ARBA00022658"/>
    </source>
</evidence>
<evidence type="ECO:0000256" key="4">
    <source>
        <dbReference type="SAM" id="Coils"/>
    </source>
</evidence>
<evidence type="ECO:0000259" key="6">
    <source>
        <dbReference type="PROSITE" id="PS50003"/>
    </source>
</evidence>
<dbReference type="GO" id="GO:0035556">
    <property type="term" value="P:intracellular signal transduction"/>
    <property type="evidence" value="ECO:0007669"/>
    <property type="project" value="InterPro"/>
</dbReference>
<evidence type="ECO:0000256" key="3">
    <source>
        <dbReference type="ARBA" id="ARBA00049987"/>
    </source>
</evidence>
<dbReference type="InterPro" id="IPR011993">
    <property type="entry name" value="PH-like_dom_sf"/>
</dbReference>
<dbReference type="InterPro" id="IPR056466">
    <property type="entry name" value="Spectrin_DBS"/>
</dbReference>
<dbReference type="SMART" id="SM00150">
    <property type="entry name" value="SPEC"/>
    <property type="match status" value="1"/>
</dbReference>
<dbReference type="Gene3D" id="2.30.29.30">
    <property type="entry name" value="Pleckstrin-homology domain (PH domain)/Phosphotyrosine-binding domain (PTB)"/>
    <property type="match status" value="1"/>
</dbReference>
<dbReference type="FunFam" id="1.20.58.60:FF:000120">
    <property type="entry name" value="proto-oncogene DBL isoform X1"/>
    <property type="match status" value="1"/>
</dbReference>
<keyword evidence="4" id="KW-0175">Coiled coil</keyword>
<dbReference type="InterPro" id="IPR001849">
    <property type="entry name" value="PH_domain"/>
</dbReference>
<keyword evidence="2" id="KW-0344">Guanine-nucleotide releasing factor</keyword>
<comment type="caution">
    <text evidence="9">The sequence shown here is derived from an EMBL/GenBank/DDBJ whole genome shotgun (WGS) entry which is preliminary data.</text>
</comment>
<dbReference type="InterPro" id="IPR055251">
    <property type="entry name" value="SOS1_NGEF_PH"/>
</dbReference>
<feature type="region of interest" description="Disordered" evidence="5">
    <location>
        <begin position="1"/>
        <end position="28"/>
    </location>
</feature>
<feature type="coiled-coil region" evidence="4">
    <location>
        <begin position="481"/>
        <end position="511"/>
    </location>
</feature>
<evidence type="ECO:0000313" key="9">
    <source>
        <dbReference type="EMBL" id="KAG5193968.1"/>
    </source>
</evidence>
<comment type="similarity">
    <text evidence="3">Belongs to the MCF2 family.</text>
</comment>
<dbReference type="Proteomes" id="UP000664991">
    <property type="component" value="Unassembled WGS sequence"/>
</dbReference>
<dbReference type="InterPro" id="IPR018159">
    <property type="entry name" value="Spectrin/alpha-actinin"/>
</dbReference>
<feature type="domain" description="DH" evidence="7">
    <location>
        <begin position="680"/>
        <end position="860"/>
    </location>
</feature>
<dbReference type="Gene3D" id="1.20.900.10">
    <property type="entry name" value="Dbl homology (DH) domain"/>
    <property type="match status" value="1"/>
</dbReference>
<dbReference type="PANTHER" id="PTHR22826:SF146">
    <property type="entry name" value="PROTO-ONCOGENE DBL"/>
    <property type="match status" value="1"/>
</dbReference>
<evidence type="ECO:0000256" key="5">
    <source>
        <dbReference type="SAM" id="MobiDB-lite"/>
    </source>
</evidence>